<dbReference type="Proteomes" id="UP000176998">
    <property type="component" value="Unassembled WGS sequence"/>
</dbReference>
<keyword evidence="3" id="KW-1185">Reference proteome</keyword>
<protein>
    <recommendedName>
        <fullName evidence="1">DUF7708 domain-containing protein</fullName>
    </recommendedName>
</protein>
<name>A0A1G4BAJ8_9PEZI</name>
<proteinExistence type="predicted"/>
<evidence type="ECO:0000313" key="2">
    <source>
        <dbReference type="EMBL" id="OHE98336.1"/>
    </source>
</evidence>
<dbReference type="STRING" id="1209926.A0A1G4BAJ8"/>
<comment type="caution">
    <text evidence="2">The sequence shown here is derived from an EMBL/GenBank/DDBJ whole genome shotgun (WGS) entry which is preliminary data.</text>
</comment>
<feature type="domain" description="DUF7708" evidence="1">
    <location>
        <begin position="35"/>
        <end position="177"/>
    </location>
</feature>
<gene>
    <name evidence="2" type="ORF">CORC01_06332</name>
</gene>
<evidence type="ECO:0000259" key="1">
    <source>
        <dbReference type="Pfam" id="PF24809"/>
    </source>
</evidence>
<dbReference type="AlphaFoldDB" id="A0A1G4BAJ8"/>
<dbReference type="InterPro" id="IPR056125">
    <property type="entry name" value="DUF7708"/>
</dbReference>
<dbReference type="Pfam" id="PF24809">
    <property type="entry name" value="DUF7708"/>
    <property type="match status" value="1"/>
</dbReference>
<reference evidence="2 3" key="1">
    <citation type="submission" date="2016-09" db="EMBL/GenBank/DDBJ databases">
        <authorList>
            <person name="Capua I."/>
            <person name="De Benedictis P."/>
            <person name="Joannis T."/>
            <person name="Lombin L.H."/>
            <person name="Cattoli G."/>
        </authorList>
    </citation>
    <scope>NUCLEOTIDE SEQUENCE [LARGE SCALE GENOMIC DNA]</scope>
    <source>
        <strain evidence="2 3">IMI 309357</strain>
    </source>
</reference>
<accession>A0A1G4BAJ8</accession>
<evidence type="ECO:0000313" key="3">
    <source>
        <dbReference type="Proteomes" id="UP000176998"/>
    </source>
</evidence>
<dbReference type="GeneID" id="34559483"/>
<organism evidence="2 3">
    <name type="scientific">Colletotrichum orchidophilum</name>
    <dbReference type="NCBI Taxonomy" id="1209926"/>
    <lineage>
        <taxon>Eukaryota</taxon>
        <taxon>Fungi</taxon>
        <taxon>Dikarya</taxon>
        <taxon>Ascomycota</taxon>
        <taxon>Pezizomycotina</taxon>
        <taxon>Sordariomycetes</taxon>
        <taxon>Hypocreomycetidae</taxon>
        <taxon>Glomerellales</taxon>
        <taxon>Glomerellaceae</taxon>
        <taxon>Colletotrichum</taxon>
    </lineage>
</organism>
<dbReference type="EMBL" id="MJBS01000047">
    <property type="protein sequence ID" value="OHE98336.1"/>
    <property type="molecule type" value="Genomic_DNA"/>
</dbReference>
<dbReference type="RefSeq" id="XP_022475486.1">
    <property type="nucleotide sequence ID" value="XM_022617973.1"/>
</dbReference>
<sequence length="492" mass="54347">MLIAKKIATTSSLEEAHSSDNRVSKRAGRGLCDFFVGFQGYCQAYSGVVQLMGGLDQSFVTGALQVLGLFLVVAVNKRETETRIHGMIKTLTSEYARIRKIVGIYSSSIILRECVATVYRLGIEFLREATVYYSYGSWRRLWHVISSPPHIDLDAKISDLRSAIDELVKERDVEAHLRLGRVESKINASLEQTKHERSDARLEKIRTLLDLPRTNASNQLKAFASLLETEFSHLRKLPPFQVDALTSNISFSGWLEEAAHIKSSTFLLIQGRTIAPWDSPLAWASQATVEAVRLLQDKQAISAWYLCKSDSTQEPGSTNLHPVPTAALVLLSLGYQLLETTSAGRAVLAESSSPDSEPHIRDLLDKVQTCRSMVETRKAGKGHVAAIDCSKAAMAFLRASIASIAQNTCKLLPDPGQVVFHLAVDRFEVLPQHDTLLLEPLMDLVQRPEPGTAVKVIVVGERQFGGDSRVSEFVANYQDSSAWKAIELDQGS</sequence>
<dbReference type="OrthoDB" id="5389929at2759"/>